<dbReference type="PANTHER" id="PTHR12265">
    <property type="entry name" value="TRANSMEMBRANE PROTEIN 53"/>
    <property type="match status" value="1"/>
</dbReference>
<dbReference type="RefSeq" id="XP_040693507.1">
    <property type="nucleotide sequence ID" value="XM_040832753.1"/>
</dbReference>
<proteinExistence type="predicted"/>
<name>A0A1L9RY04_ASPWE</name>
<accession>A0A1L9RY04</accession>
<dbReference type="InterPro" id="IPR008547">
    <property type="entry name" value="DUF829_TMEM53"/>
</dbReference>
<keyword evidence="1" id="KW-0472">Membrane</keyword>
<keyword evidence="3" id="KW-1185">Reference proteome</keyword>
<evidence type="ECO:0000313" key="2">
    <source>
        <dbReference type="EMBL" id="OJJ39831.1"/>
    </source>
</evidence>
<dbReference type="VEuPathDB" id="FungiDB:ASPWEDRAFT_25626"/>
<dbReference type="PANTHER" id="PTHR12265:SF36">
    <property type="entry name" value="P450, PUTATIVE (EUROFUNG)-RELATED"/>
    <property type="match status" value="1"/>
</dbReference>
<reference evidence="3" key="1">
    <citation type="journal article" date="2017" name="Genome Biol.">
        <title>Comparative genomics reveals high biological diversity and specific adaptations in the industrially and medically important fungal genus Aspergillus.</title>
        <authorList>
            <person name="de Vries R.P."/>
            <person name="Riley R."/>
            <person name="Wiebenga A."/>
            <person name="Aguilar-Osorio G."/>
            <person name="Amillis S."/>
            <person name="Uchima C.A."/>
            <person name="Anderluh G."/>
            <person name="Asadollahi M."/>
            <person name="Askin M."/>
            <person name="Barry K."/>
            <person name="Battaglia E."/>
            <person name="Bayram O."/>
            <person name="Benocci T."/>
            <person name="Braus-Stromeyer S.A."/>
            <person name="Caldana C."/>
            <person name="Canovas D."/>
            <person name="Cerqueira G.C."/>
            <person name="Chen F."/>
            <person name="Chen W."/>
            <person name="Choi C."/>
            <person name="Clum A."/>
            <person name="Dos Santos R.A."/>
            <person name="Damasio A.R."/>
            <person name="Diallinas G."/>
            <person name="Emri T."/>
            <person name="Fekete E."/>
            <person name="Flipphi M."/>
            <person name="Freyberg S."/>
            <person name="Gallo A."/>
            <person name="Gournas C."/>
            <person name="Habgood R."/>
            <person name="Hainaut M."/>
            <person name="Harispe M.L."/>
            <person name="Henrissat B."/>
            <person name="Hilden K.S."/>
            <person name="Hope R."/>
            <person name="Hossain A."/>
            <person name="Karabika E."/>
            <person name="Karaffa L."/>
            <person name="Karanyi Z."/>
            <person name="Krasevec N."/>
            <person name="Kuo A."/>
            <person name="Kusch H."/>
            <person name="LaButti K."/>
            <person name="Lagendijk E.L."/>
            <person name="Lapidus A."/>
            <person name="Levasseur A."/>
            <person name="Lindquist E."/>
            <person name="Lipzen A."/>
            <person name="Logrieco A.F."/>
            <person name="MacCabe A."/>
            <person name="Maekelae M.R."/>
            <person name="Malavazi I."/>
            <person name="Melin P."/>
            <person name="Meyer V."/>
            <person name="Mielnichuk N."/>
            <person name="Miskei M."/>
            <person name="Molnar A.P."/>
            <person name="Mule G."/>
            <person name="Ngan C.Y."/>
            <person name="Orejas M."/>
            <person name="Orosz E."/>
            <person name="Ouedraogo J.P."/>
            <person name="Overkamp K.M."/>
            <person name="Park H.-S."/>
            <person name="Perrone G."/>
            <person name="Piumi F."/>
            <person name="Punt P.J."/>
            <person name="Ram A.F."/>
            <person name="Ramon A."/>
            <person name="Rauscher S."/>
            <person name="Record E."/>
            <person name="Riano-Pachon D.M."/>
            <person name="Robert V."/>
            <person name="Roehrig J."/>
            <person name="Ruller R."/>
            <person name="Salamov A."/>
            <person name="Salih N.S."/>
            <person name="Samson R.A."/>
            <person name="Sandor E."/>
            <person name="Sanguinetti M."/>
            <person name="Schuetze T."/>
            <person name="Sepcic K."/>
            <person name="Shelest E."/>
            <person name="Sherlock G."/>
            <person name="Sophianopoulou V."/>
            <person name="Squina F.M."/>
            <person name="Sun H."/>
            <person name="Susca A."/>
            <person name="Todd R.B."/>
            <person name="Tsang A."/>
            <person name="Unkles S.E."/>
            <person name="van de Wiele N."/>
            <person name="van Rossen-Uffink D."/>
            <person name="Oliveira J.V."/>
            <person name="Vesth T.C."/>
            <person name="Visser J."/>
            <person name="Yu J.-H."/>
            <person name="Zhou M."/>
            <person name="Andersen M.R."/>
            <person name="Archer D.B."/>
            <person name="Baker S.E."/>
            <person name="Benoit I."/>
            <person name="Brakhage A.A."/>
            <person name="Braus G.H."/>
            <person name="Fischer R."/>
            <person name="Frisvad J.C."/>
            <person name="Goldman G.H."/>
            <person name="Houbraken J."/>
            <person name="Oakley B."/>
            <person name="Pocsi I."/>
            <person name="Scazzocchio C."/>
            <person name="Seiboth B."/>
            <person name="vanKuyk P.A."/>
            <person name="Wortman J."/>
            <person name="Dyer P.S."/>
            <person name="Grigoriev I.V."/>
        </authorList>
    </citation>
    <scope>NUCLEOTIDE SEQUENCE [LARGE SCALE GENOMIC DNA]</scope>
    <source>
        <strain evidence="3">DTO 134E9</strain>
    </source>
</reference>
<keyword evidence="1" id="KW-0812">Transmembrane</keyword>
<evidence type="ECO:0000256" key="1">
    <source>
        <dbReference type="SAM" id="Phobius"/>
    </source>
</evidence>
<dbReference type="AlphaFoldDB" id="A0A1L9RY04"/>
<gene>
    <name evidence="2" type="ORF">ASPWEDRAFT_25626</name>
</gene>
<sequence>MATKSNGENPLAPFTKLSSSIYLQEPVNENGCAGNYPKTIVLAFWMNAPPRALAKYIVEYKRLAPSSRIIFLLSSSNDFALRATKKAQQARVAPAVEAIQAYSTPEDPVFLHIFSNGGLSTTTNLLAAYRKATGNPLCVSSMVLDSAPGTATISSAVKAFSFALPKTWILRVFGKMLLYVSLFLGLLLQKLTRRLDAITLARRAINDKRLINGHGSKGSFQRCYIYSDIDELVDWKDVEDHALEAESKGWVVHREKFQGSPHVSHMRSDPARYWDIVRTYLQQSESK</sequence>
<feature type="transmembrane region" description="Helical" evidence="1">
    <location>
        <begin position="168"/>
        <end position="188"/>
    </location>
</feature>
<evidence type="ECO:0008006" key="4">
    <source>
        <dbReference type="Google" id="ProtNLM"/>
    </source>
</evidence>
<dbReference type="EMBL" id="KV878210">
    <property type="protein sequence ID" value="OJJ39831.1"/>
    <property type="molecule type" value="Genomic_DNA"/>
</dbReference>
<dbReference type="Proteomes" id="UP000184383">
    <property type="component" value="Unassembled WGS sequence"/>
</dbReference>
<dbReference type="STRING" id="1073089.A0A1L9RY04"/>
<dbReference type="OrthoDB" id="77878at2759"/>
<keyword evidence="1" id="KW-1133">Transmembrane helix</keyword>
<evidence type="ECO:0000313" key="3">
    <source>
        <dbReference type="Proteomes" id="UP000184383"/>
    </source>
</evidence>
<protein>
    <recommendedName>
        <fullName evidence="4">Indole-diterpene biosynthesis protein PaxU</fullName>
    </recommendedName>
</protein>
<dbReference type="GeneID" id="63748601"/>
<dbReference type="Pfam" id="PF05705">
    <property type="entry name" value="DUF829"/>
    <property type="match status" value="1"/>
</dbReference>
<organism evidence="2 3">
    <name type="scientific">Aspergillus wentii DTO 134E9</name>
    <dbReference type="NCBI Taxonomy" id="1073089"/>
    <lineage>
        <taxon>Eukaryota</taxon>
        <taxon>Fungi</taxon>
        <taxon>Dikarya</taxon>
        <taxon>Ascomycota</taxon>
        <taxon>Pezizomycotina</taxon>
        <taxon>Eurotiomycetes</taxon>
        <taxon>Eurotiomycetidae</taxon>
        <taxon>Eurotiales</taxon>
        <taxon>Aspergillaceae</taxon>
        <taxon>Aspergillus</taxon>
        <taxon>Aspergillus subgen. Cremei</taxon>
    </lineage>
</organism>